<name>A0A553NQB8_TIGCA</name>
<dbReference type="PANTHER" id="PTHR24412">
    <property type="entry name" value="KELCH PROTEIN"/>
    <property type="match status" value="1"/>
</dbReference>
<organism evidence="4 5">
    <name type="scientific">Tigriopus californicus</name>
    <name type="common">Marine copepod</name>
    <dbReference type="NCBI Taxonomy" id="6832"/>
    <lineage>
        <taxon>Eukaryota</taxon>
        <taxon>Metazoa</taxon>
        <taxon>Ecdysozoa</taxon>
        <taxon>Arthropoda</taxon>
        <taxon>Crustacea</taxon>
        <taxon>Multicrustacea</taxon>
        <taxon>Hexanauplia</taxon>
        <taxon>Copepoda</taxon>
        <taxon>Harpacticoida</taxon>
        <taxon>Harpacticidae</taxon>
        <taxon>Tigriopus</taxon>
    </lineage>
</organism>
<gene>
    <name evidence="4" type="ORF">TCAL_02723</name>
</gene>
<accession>A0A553NQB8</accession>
<dbReference type="Pfam" id="PF01344">
    <property type="entry name" value="Kelch_1"/>
    <property type="match status" value="1"/>
</dbReference>
<reference evidence="4 5" key="1">
    <citation type="journal article" date="2018" name="Nat. Ecol. Evol.">
        <title>Genomic signatures of mitonuclear coevolution across populations of Tigriopus californicus.</title>
        <authorList>
            <person name="Barreto F.S."/>
            <person name="Watson E.T."/>
            <person name="Lima T.G."/>
            <person name="Willett C.S."/>
            <person name="Edmands S."/>
            <person name="Li W."/>
            <person name="Burton R.S."/>
        </authorList>
    </citation>
    <scope>NUCLEOTIDE SEQUENCE [LARGE SCALE GENOMIC DNA]</scope>
    <source>
        <strain evidence="4 5">San Diego</strain>
    </source>
</reference>
<evidence type="ECO:0000313" key="5">
    <source>
        <dbReference type="Proteomes" id="UP000318571"/>
    </source>
</evidence>
<dbReference type="SMART" id="SM00612">
    <property type="entry name" value="Kelch"/>
    <property type="match status" value="3"/>
</dbReference>
<feature type="domain" description="Apple" evidence="3">
    <location>
        <begin position="36"/>
        <end position="118"/>
    </location>
</feature>
<evidence type="ECO:0000256" key="1">
    <source>
        <dbReference type="ARBA" id="ARBA00022441"/>
    </source>
</evidence>
<sequence>MWIQRIGLCFTAIVTVIPGLWGSTLYPKCWIKDGECLDQNKGPLLKGVKPQINQNIVGESIGDITSLDDCVSKCVENPDCRYFTYYAKPIFQEKRNQSDCQLVGFNLRQACFNLENTCVLLKNCQIFNSTCASCKTGIRPLVDPKEEKLTVILNGLTDDRNFKATETPQYSETDAAISELIINSTRTCELKSIGLKPRYGSAAGFINGKMINCGGYSNNESSYLAMCQHQTAKDQDWANTASPLNVKRAFAASVIVPKTDDQTEVLYLMGGYNSDDGFLDSVEKYDATADTWSVATPMAEPKSHFCSVMAAPTVDGKRFVYTIGGWNIDYLNTVHRMSIGPDGTGTTWTPVSGLKVARSDHACAEVQMGWDQGIMVAGGYRKDGAWLSSIEFYIYDKGDEWQLIDFLPYLVNGRHNHGFTTLSMKPAIFGGWNNGSMNSIELLNDCKTPKTWEEQATQLVERRERFATVRIPKSFAADCSMP</sequence>
<keyword evidence="2" id="KW-0677">Repeat</keyword>
<evidence type="ECO:0000256" key="2">
    <source>
        <dbReference type="ARBA" id="ARBA00022737"/>
    </source>
</evidence>
<dbReference type="Pfam" id="PF00024">
    <property type="entry name" value="PAN_1"/>
    <property type="match status" value="1"/>
</dbReference>
<dbReference type="AlphaFoldDB" id="A0A553NQB8"/>
<proteinExistence type="predicted"/>
<dbReference type="PANTHER" id="PTHR24412:SF489">
    <property type="entry name" value="RING FINGER DOMAIN AND KELCH REPEAT-CONTAINING PROTEIN DDB_G0271372"/>
    <property type="match status" value="1"/>
</dbReference>
<keyword evidence="5" id="KW-1185">Reference proteome</keyword>
<dbReference type="InterPro" id="IPR006652">
    <property type="entry name" value="Kelch_1"/>
</dbReference>
<dbReference type="OrthoDB" id="45365at2759"/>
<dbReference type="Proteomes" id="UP000318571">
    <property type="component" value="Chromosome 4"/>
</dbReference>
<dbReference type="SUPFAM" id="SSF117281">
    <property type="entry name" value="Kelch motif"/>
    <property type="match status" value="1"/>
</dbReference>
<dbReference type="Gene3D" id="2.120.10.80">
    <property type="entry name" value="Kelch-type beta propeller"/>
    <property type="match status" value="1"/>
</dbReference>
<dbReference type="EMBL" id="VCGU01000011">
    <property type="protein sequence ID" value="TRY67614.1"/>
    <property type="molecule type" value="Genomic_DNA"/>
</dbReference>
<evidence type="ECO:0000313" key="4">
    <source>
        <dbReference type="EMBL" id="TRY67614.1"/>
    </source>
</evidence>
<dbReference type="InterPro" id="IPR015915">
    <property type="entry name" value="Kelch-typ_b-propeller"/>
</dbReference>
<dbReference type="STRING" id="6832.A0A553NQB8"/>
<comment type="caution">
    <text evidence="4">The sequence shown here is derived from an EMBL/GenBank/DDBJ whole genome shotgun (WGS) entry which is preliminary data.</text>
</comment>
<protein>
    <recommendedName>
        <fullName evidence="3">Apple domain-containing protein</fullName>
    </recommendedName>
</protein>
<dbReference type="InterPro" id="IPR003609">
    <property type="entry name" value="Pan_app"/>
</dbReference>
<evidence type="ECO:0000259" key="3">
    <source>
        <dbReference type="PROSITE" id="PS50948"/>
    </source>
</evidence>
<dbReference type="PROSITE" id="PS50948">
    <property type="entry name" value="PAN"/>
    <property type="match status" value="1"/>
</dbReference>
<keyword evidence="1" id="KW-0880">Kelch repeat</keyword>